<evidence type="ECO:0000313" key="2">
    <source>
        <dbReference type="Proteomes" id="UP000796880"/>
    </source>
</evidence>
<evidence type="ECO:0000313" key="1">
    <source>
        <dbReference type="EMBL" id="KAF3445710.1"/>
    </source>
</evidence>
<reference evidence="1" key="1">
    <citation type="submission" date="2020-03" db="EMBL/GenBank/DDBJ databases">
        <title>A high-quality chromosome-level genome assembly of a woody plant with both climbing and erect habits, Rhamnella rubrinervis.</title>
        <authorList>
            <person name="Lu Z."/>
            <person name="Yang Y."/>
            <person name="Zhu X."/>
            <person name="Sun Y."/>
        </authorList>
    </citation>
    <scope>NUCLEOTIDE SEQUENCE</scope>
    <source>
        <strain evidence="1">BYM</strain>
        <tissue evidence="1">Leaf</tissue>
    </source>
</reference>
<organism evidence="1 2">
    <name type="scientific">Rhamnella rubrinervis</name>
    <dbReference type="NCBI Taxonomy" id="2594499"/>
    <lineage>
        <taxon>Eukaryota</taxon>
        <taxon>Viridiplantae</taxon>
        <taxon>Streptophyta</taxon>
        <taxon>Embryophyta</taxon>
        <taxon>Tracheophyta</taxon>
        <taxon>Spermatophyta</taxon>
        <taxon>Magnoliopsida</taxon>
        <taxon>eudicotyledons</taxon>
        <taxon>Gunneridae</taxon>
        <taxon>Pentapetalae</taxon>
        <taxon>rosids</taxon>
        <taxon>fabids</taxon>
        <taxon>Rosales</taxon>
        <taxon>Rhamnaceae</taxon>
        <taxon>rhamnoid group</taxon>
        <taxon>Rhamneae</taxon>
        <taxon>Rhamnella</taxon>
    </lineage>
</organism>
<keyword evidence="2" id="KW-1185">Reference proteome</keyword>
<sequence length="220" mass="24606">MDGSLAGCRADPRVFLFLVVKAAKPINISLSLIASATKAICIQKSKLKHIRLGVFAGGAAYPAFTPSCFGRRRITRRFVAEQNPYKRFGQKGRLRFGTKTISGHARIHSILPWHEWRLPYPLWSSCPTNKRKKLRRSSHMRTLRGGELSIMIIASATRGSDGGVSQSTRAQRRRNEVEAELTATSEAFNASDTRRASNRTCRRQGHEVTVVERTAAEEEI</sequence>
<protein>
    <submittedName>
        <fullName evidence="1">Uncharacterized protein</fullName>
    </submittedName>
</protein>
<dbReference type="EMBL" id="VOIH02000005">
    <property type="protein sequence ID" value="KAF3445710.1"/>
    <property type="molecule type" value="Genomic_DNA"/>
</dbReference>
<proteinExistence type="predicted"/>
<dbReference type="Proteomes" id="UP000796880">
    <property type="component" value="Unassembled WGS sequence"/>
</dbReference>
<name>A0A8K0H575_9ROSA</name>
<accession>A0A8K0H575</accession>
<comment type="caution">
    <text evidence="1">The sequence shown here is derived from an EMBL/GenBank/DDBJ whole genome shotgun (WGS) entry which is preliminary data.</text>
</comment>
<dbReference type="AlphaFoldDB" id="A0A8K0H575"/>
<gene>
    <name evidence="1" type="ORF">FNV43_RR10886</name>
</gene>